<accession>A0A0D2PGI9</accession>
<protein>
    <submittedName>
        <fullName evidence="1">Uncharacterized protein</fullName>
    </submittedName>
</protein>
<dbReference type="AlphaFoldDB" id="A0A0D2PGI9"/>
<dbReference type="EMBL" id="KN817523">
    <property type="protein sequence ID" value="KJA27656.1"/>
    <property type="molecule type" value="Genomic_DNA"/>
</dbReference>
<dbReference type="SUPFAM" id="SSF52047">
    <property type="entry name" value="RNI-like"/>
    <property type="match status" value="1"/>
</dbReference>
<keyword evidence="2" id="KW-1185">Reference proteome</keyword>
<dbReference type="Proteomes" id="UP000054270">
    <property type="component" value="Unassembled WGS sequence"/>
</dbReference>
<proteinExistence type="predicted"/>
<name>A0A0D2PGI9_HYPSF</name>
<evidence type="ECO:0000313" key="2">
    <source>
        <dbReference type="Proteomes" id="UP000054270"/>
    </source>
</evidence>
<gene>
    <name evidence="1" type="ORF">HYPSUDRAFT_34774</name>
</gene>
<evidence type="ECO:0000313" key="1">
    <source>
        <dbReference type="EMBL" id="KJA27656.1"/>
    </source>
</evidence>
<organism evidence="1 2">
    <name type="scientific">Hypholoma sublateritium (strain FD-334 SS-4)</name>
    <dbReference type="NCBI Taxonomy" id="945553"/>
    <lineage>
        <taxon>Eukaryota</taxon>
        <taxon>Fungi</taxon>
        <taxon>Dikarya</taxon>
        <taxon>Basidiomycota</taxon>
        <taxon>Agaricomycotina</taxon>
        <taxon>Agaricomycetes</taxon>
        <taxon>Agaricomycetidae</taxon>
        <taxon>Agaricales</taxon>
        <taxon>Agaricineae</taxon>
        <taxon>Strophariaceae</taxon>
        <taxon>Hypholoma</taxon>
    </lineage>
</organism>
<reference evidence="2" key="1">
    <citation type="submission" date="2014-04" db="EMBL/GenBank/DDBJ databases">
        <title>Evolutionary Origins and Diversification of the Mycorrhizal Mutualists.</title>
        <authorList>
            <consortium name="DOE Joint Genome Institute"/>
            <consortium name="Mycorrhizal Genomics Consortium"/>
            <person name="Kohler A."/>
            <person name="Kuo A."/>
            <person name="Nagy L.G."/>
            <person name="Floudas D."/>
            <person name="Copeland A."/>
            <person name="Barry K.W."/>
            <person name="Cichocki N."/>
            <person name="Veneault-Fourrey C."/>
            <person name="LaButti K."/>
            <person name="Lindquist E.A."/>
            <person name="Lipzen A."/>
            <person name="Lundell T."/>
            <person name="Morin E."/>
            <person name="Murat C."/>
            <person name="Riley R."/>
            <person name="Ohm R."/>
            <person name="Sun H."/>
            <person name="Tunlid A."/>
            <person name="Henrissat B."/>
            <person name="Grigoriev I.V."/>
            <person name="Hibbett D.S."/>
            <person name="Martin F."/>
        </authorList>
    </citation>
    <scope>NUCLEOTIDE SEQUENCE [LARGE SCALE GENOMIC DNA]</scope>
    <source>
        <strain evidence="2">FD-334 SS-4</strain>
    </source>
</reference>
<sequence length="194" mass="20408">MISTITQVPFSLARRRFVSCVGAIAVPGSCGTRLSGVASPTFRKRTASYGSPLTHTALELTHLGSKSAVELTSAAEVQFTPDAPLCVTALYTHTVNQHAPDSALPALLSRLRCPALTHLSLTCNFLLPDCCPAGAALSLFLSYSGAHLEELTLDGTGIGPVHLAVALTCAPRLARLVVRMVRGEPAVTTRCSQR</sequence>